<evidence type="ECO:0000313" key="2">
    <source>
        <dbReference type="EMBL" id="MCO6052033.1"/>
    </source>
</evidence>
<dbReference type="Pfam" id="PF02616">
    <property type="entry name" value="SMC_ScpA"/>
    <property type="match status" value="1"/>
</dbReference>
<evidence type="ECO:0000313" key="3">
    <source>
        <dbReference type="Proteomes" id="UP001205906"/>
    </source>
</evidence>
<name>A0ABT1CBG3_9HYPH</name>
<evidence type="ECO:0000256" key="1">
    <source>
        <dbReference type="ARBA" id="ARBA00044777"/>
    </source>
</evidence>
<protein>
    <recommendedName>
        <fullName evidence="1">Segregation and condensation protein A</fullName>
    </recommendedName>
</protein>
<comment type="caution">
    <text evidence="2">The sequence shown here is derived from an EMBL/GenBank/DDBJ whole genome shotgun (WGS) entry which is preliminary data.</text>
</comment>
<accession>A0ABT1CBG3</accession>
<gene>
    <name evidence="2" type="ORF">NGM99_19790</name>
</gene>
<proteinExistence type="predicted"/>
<reference evidence="2 3" key="1">
    <citation type="submission" date="2022-06" db="EMBL/GenBank/DDBJ databases">
        <title>Mesorhizobium sp. strain RP14 Genome sequencing and assembly.</title>
        <authorList>
            <person name="Kim I."/>
        </authorList>
    </citation>
    <scope>NUCLEOTIDE SEQUENCE [LARGE SCALE GENOMIC DNA]</scope>
    <source>
        <strain evidence="3">RP14(2022)</strain>
    </source>
</reference>
<dbReference type="EMBL" id="JAMXQS010000010">
    <property type="protein sequence ID" value="MCO6052033.1"/>
    <property type="molecule type" value="Genomic_DNA"/>
</dbReference>
<keyword evidence="3" id="KW-1185">Reference proteome</keyword>
<dbReference type="PANTHER" id="PTHR33969:SF2">
    <property type="entry name" value="SEGREGATION AND CONDENSATION PROTEIN A"/>
    <property type="match status" value="1"/>
</dbReference>
<dbReference type="Gene3D" id="6.10.250.2410">
    <property type="match status" value="1"/>
</dbReference>
<dbReference type="PANTHER" id="PTHR33969">
    <property type="entry name" value="SEGREGATION AND CONDENSATION PROTEIN A"/>
    <property type="match status" value="1"/>
</dbReference>
<organism evidence="2 3">
    <name type="scientific">Mesorhizobium liriopis</name>
    <dbReference type="NCBI Taxonomy" id="2953882"/>
    <lineage>
        <taxon>Bacteria</taxon>
        <taxon>Pseudomonadati</taxon>
        <taxon>Pseudomonadota</taxon>
        <taxon>Alphaproteobacteria</taxon>
        <taxon>Hyphomicrobiales</taxon>
        <taxon>Phyllobacteriaceae</taxon>
        <taxon>Mesorhizobium</taxon>
    </lineage>
</organism>
<dbReference type="Proteomes" id="UP001205906">
    <property type="component" value="Unassembled WGS sequence"/>
</dbReference>
<dbReference type="RefSeq" id="WP_252822181.1">
    <property type="nucleotide sequence ID" value="NZ_JAMXQS010000010.1"/>
</dbReference>
<sequence>MSETPPEDWSEPPRDDADTDALVVDVDGFEGPLDLLLHLSRRQKVDLARISIVALVDQYLDFISNARELRIELAADYLVMAAWLAFLKSRLLMPAKMEPEGEGGEEMAAVLQFRLQRLEAMRLAAQRLMERRQLGRDVFPRGAPDIAIASPKTAYKASLFDLLTAYAVQRQRRAVTEVRIAKRSVWALKEARELLTRLLGRESDWMELDHFLLQFACPPEERRSARASSFAASLELVREGIVEVRQEEAFQPIMMRSARSRPKLRLVK</sequence>
<dbReference type="InterPro" id="IPR003768">
    <property type="entry name" value="ScpA"/>
</dbReference>